<dbReference type="Proteomes" id="UP000242188">
    <property type="component" value="Unassembled WGS sequence"/>
</dbReference>
<evidence type="ECO:0000313" key="3">
    <source>
        <dbReference type="EMBL" id="OWF52806.1"/>
    </source>
</evidence>
<dbReference type="PANTHER" id="PTHR15600">
    <property type="entry name" value="SACSIN"/>
    <property type="match status" value="1"/>
</dbReference>
<evidence type="ECO:0000313" key="4">
    <source>
        <dbReference type="Proteomes" id="UP000242188"/>
    </source>
</evidence>
<dbReference type="SUPFAM" id="SSF55874">
    <property type="entry name" value="ATPase domain of HSP90 chaperone/DNA topoisomerase II/histidine kinase"/>
    <property type="match status" value="1"/>
</dbReference>
<accession>A0A210QVU9</accession>
<organism evidence="3 4">
    <name type="scientific">Mizuhopecten yessoensis</name>
    <name type="common">Japanese scallop</name>
    <name type="synonym">Patinopecten yessoensis</name>
    <dbReference type="NCBI Taxonomy" id="6573"/>
    <lineage>
        <taxon>Eukaryota</taxon>
        <taxon>Metazoa</taxon>
        <taxon>Spiralia</taxon>
        <taxon>Lophotrochozoa</taxon>
        <taxon>Mollusca</taxon>
        <taxon>Bivalvia</taxon>
        <taxon>Autobranchia</taxon>
        <taxon>Pteriomorphia</taxon>
        <taxon>Pectinida</taxon>
        <taxon>Pectinoidea</taxon>
        <taxon>Pectinidae</taxon>
        <taxon>Mizuhopecten</taxon>
    </lineage>
</organism>
<comment type="caution">
    <text evidence="3">The sequence shown here is derived from an EMBL/GenBank/DDBJ whole genome shotgun (WGS) entry which is preliminary data.</text>
</comment>
<dbReference type="NCBIfam" id="NF047352">
    <property type="entry name" value="P_loop_sacsin"/>
    <property type="match status" value="1"/>
</dbReference>
<dbReference type="InterPro" id="IPR036890">
    <property type="entry name" value="HATPase_C_sf"/>
</dbReference>
<dbReference type="STRING" id="6573.A0A210QVU9"/>
<protein>
    <submittedName>
        <fullName evidence="3">Sacsin</fullName>
    </submittedName>
</protein>
<dbReference type="PANTHER" id="PTHR15600:SF42">
    <property type="entry name" value="SACSIN"/>
    <property type="match status" value="1"/>
</dbReference>
<dbReference type="AlphaFoldDB" id="A0A210QVU9"/>
<gene>
    <name evidence="3" type="ORF">KP79_PYT25500</name>
</gene>
<keyword evidence="4" id="KW-1185">Reference proteome</keyword>
<dbReference type="OrthoDB" id="1262810at2759"/>
<evidence type="ECO:0000259" key="2">
    <source>
        <dbReference type="Pfam" id="PF25794"/>
    </source>
</evidence>
<evidence type="ECO:0000256" key="1">
    <source>
        <dbReference type="SAM" id="MobiDB-lite"/>
    </source>
</evidence>
<dbReference type="Pfam" id="PF25794">
    <property type="entry name" value="SACS"/>
    <property type="match status" value="1"/>
</dbReference>
<feature type="compositionally biased region" description="Acidic residues" evidence="1">
    <location>
        <begin position="1"/>
        <end position="15"/>
    </location>
</feature>
<feature type="domain" description="Sacsin/Nov" evidence="2">
    <location>
        <begin position="23"/>
        <end position="255"/>
    </location>
</feature>
<dbReference type="InterPro" id="IPR052972">
    <property type="entry name" value="Sacsin_chaperone_reg"/>
</dbReference>
<name>A0A210QVU9_MIZYE</name>
<feature type="region of interest" description="Disordered" evidence="1">
    <location>
        <begin position="1"/>
        <end position="24"/>
    </location>
</feature>
<dbReference type="EMBL" id="NEDP02001636">
    <property type="protein sequence ID" value="OWF52806.1"/>
    <property type="molecule type" value="Genomic_DNA"/>
</dbReference>
<dbReference type="Gene3D" id="3.30.565.10">
    <property type="entry name" value="Histidine kinase-like ATPase, C-terminal domain"/>
    <property type="match status" value="1"/>
</dbReference>
<dbReference type="GO" id="GO:0030544">
    <property type="term" value="F:Hsp70 protein binding"/>
    <property type="evidence" value="ECO:0007669"/>
    <property type="project" value="TreeGrafter"/>
</dbReference>
<reference evidence="3 4" key="1">
    <citation type="journal article" date="2017" name="Nat. Ecol. Evol.">
        <title>Scallop genome provides insights into evolution of bilaterian karyotype and development.</title>
        <authorList>
            <person name="Wang S."/>
            <person name="Zhang J."/>
            <person name="Jiao W."/>
            <person name="Li J."/>
            <person name="Xun X."/>
            <person name="Sun Y."/>
            <person name="Guo X."/>
            <person name="Huan P."/>
            <person name="Dong B."/>
            <person name="Zhang L."/>
            <person name="Hu X."/>
            <person name="Sun X."/>
            <person name="Wang J."/>
            <person name="Zhao C."/>
            <person name="Wang Y."/>
            <person name="Wang D."/>
            <person name="Huang X."/>
            <person name="Wang R."/>
            <person name="Lv J."/>
            <person name="Li Y."/>
            <person name="Zhang Z."/>
            <person name="Liu B."/>
            <person name="Lu W."/>
            <person name="Hui Y."/>
            <person name="Liang J."/>
            <person name="Zhou Z."/>
            <person name="Hou R."/>
            <person name="Li X."/>
            <person name="Liu Y."/>
            <person name="Li H."/>
            <person name="Ning X."/>
            <person name="Lin Y."/>
            <person name="Zhao L."/>
            <person name="Xing Q."/>
            <person name="Dou J."/>
            <person name="Li Y."/>
            <person name="Mao J."/>
            <person name="Guo H."/>
            <person name="Dou H."/>
            <person name="Li T."/>
            <person name="Mu C."/>
            <person name="Jiang W."/>
            <person name="Fu Q."/>
            <person name="Fu X."/>
            <person name="Miao Y."/>
            <person name="Liu J."/>
            <person name="Yu Q."/>
            <person name="Li R."/>
            <person name="Liao H."/>
            <person name="Li X."/>
            <person name="Kong Y."/>
            <person name="Jiang Z."/>
            <person name="Chourrout D."/>
            <person name="Li R."/>
            <person name="Bao Z."/>
        </authorList>
    </citation>
    <scope>NUCLEOTIDE SEQUENCE [LARGE SCALE GENOMIC DNA]</scope>
    <source>
        <strain evidence="3 4">PY_sf001</strain>
    </source>
</reference>
<sequence length="523" mass="59623">MEEEEEEGSEGEIEPEYSGMEQPPLTGMLKNILSEYPYDSQILKELIQNAEDAGASEVKILFDDRDINQEACNEKKKPFNKYFKGPALFFHNNAIFSDPDWKGIKMLYSSVKELDPLKVGRFGLGFKSVFHITDYPMVVSGKKLLVINPYTTYSDKVCTSFLLKGLSRYKGMDMEAFSDAFDDIFGFGEETLSSGENKGTLFRFPLRQVGTELSGNLYDQEKIEVLFDSFTTEAPMTLLFLQNLEEMTLYRKNPGVEPIYRVKIEGKESENLLEKRKKFCQALQEYNRSSMSHDLTYSLHVNVSVETTGQYGLQENKSWFIVNTVLGDSHMSIQFRALSQDKDLSYSPYVGIAIPHEDIADFKGHVFCFLPLPLEERSLTGLPVHLNGFFALSQNRRHVKWPSADLKQTAISADKSLQWNQVLIKEALSQVYLTVVQDLITECSGANNPVDLVAMVYRSIPHLHTVDVKWCGILDLLLNSLLPTHFLYTENNGGRWIQPEDAVFECPDTGTYVWLYNVIMYII</sequence>
<dbReference type="InterPro" id="IPR058210">
    <property type="entry name" value="SACS/Nov_dom"/>
</dbReference>
<proteinExistence type="predicted"/>